<evidence type="ECO:0000256" key="11">
    <source>
        <dbReference type="ARBA" id="ARBA00023187"/>
    </source>
</evidence>
<keyword evidence="12" id="KW-0539">Nucleus</keyword>
<feature type="domain" description="RRM" evidence="16">
    <location>
        <begin position="108"/>
        <end position="186"/>
    </location>
</feature>
<dbReference type="GO" id="GO:0003729">
    <property type="term" value="F:mRNA binding"/>
    <property type="evidence" value="ECO:0000318"/>
    <property type="project" value="GO_Central"/>
</dbReference>
<evidence type="ECO:0000256" key="10">
    <source>
        <dbReference type="ARBA" id="ARBA00023161"/>
    </source>
</evidence>
<dbReference type="AlphaFoldDB" id="A0A2K1JVM3"/>
<dbReference type="Pfam" id="PF00076">
    <property type="entry name" value="RRM_1"/>
    <property type="match status" value="1"/>
</dbReference>
<dbReference type="SMART" id="SM00360">
    <property type="entry name" value="RRM"/>
    <property type="match status" value="1"/>
</dbReference>
<dbReference type="SUPFAM" id="SSF54928">
    <property type="entry name" value="RNA-binding domain, RBD"/>
    <property type="match status" value="1"/>
</dbReference>
<keyword evidence="10" id="KW-0866">Nonsense-mediated mRNA decay</keyword>
<reference evidence="17 19" key="2">
    <citation type="journal article" date="2018" name="Plant J.">
        <title>The Physcomitrella patens chromosome-scale assembly reveals moss genome structure and evolution.</title>
        <authorList>
            <person name="Lang D."/>
            <person name="Ullrich K.K."/>
            <person name="Murat F."/>
            <person name="Fuchs J."/>
            <person name="Jenkins J."/>
            <person name="Haas F.B."/>
            <person name="Piednoel M."/>
            <person name="Gundlach H."/>
            <person name="Van Bel M."/>
            <person name="Meyberg R."/>
            <person name="Vives C."/>
            <person name="Morata J."/>
            <person name="Symeonidi A."/>
            <person name="Hiss M."/>
            <person name="Muchero W."/>
            <person name="Kamisugi Y."/>
            <person name="Saleh O."/>
            <person name="Blanc G."/>
            <person name="Decker E.L."/>
            <person name="van Gessel N."/>
            <person name="Grimwood J."/>
            <person name="Hayes R.D."/>
            <person name="Graham S.W."/>
            <person name="Gunter L.E."/>
            <person name="McDaniel S.F."/>
            <person name="Hoernstein S.N.W."/>
            <person name="Larsson A."/>
            <person name="Li F.W."/>
            <person name="Perroud P.F."/>
            <person name="Phillips J."/>
            <person name="Ranjan P."/>
            <person name="Rokshar D.S."/>
            <person name="Rothfels C.J."/>
            <person name="Schneider L."/>
            <person name="Shu S."/>
            <person name="Stevenson D.W."/>
            <person name="Thummler F."/>
            <person name="Tillich M."/>
            <person name="Villarreal Aguilar J.C."/>
            <person name="Widiez T."/>
            <person name="Wong G.K."/>
            <person name="Wymore A."/>
            <person name="Zhang Y."/>
            <person name="Zimmer A.D."/>
            <person name="Quatrano R.S."/>
            <person name="Mayer K.F.X."/>
            <person name="Goodstein D."/>
            <person name="Casacuberta J.M."/>
            <person name="Vandepoele K."/>
            <person name="Reski R."/>
            <person name="Cuming A.C."/>
            <person name="Tuskan G.A."/>
            <person name="Maumus F."/>
            <person name="Salse J."/>
            <person name="Schmutz J."/>
            <person name="Rensing S.A."/>
        </authorList>
    </citation>
    <scope>NUCLEOTIDE SEQUENCE [LARGE SCALE GENOMIC DNA]</scope>
    <source>
        <strain evidence="18 19">cv. Gransden 2004</strain>
    </source>
</reference>
<evidence type="ECO:0000313" key="18">
    <source>
        <dbReference type="EnsemblPlants" id="Pp3c11_21740V3.1"/>
    </source>
</evidence>
<evidence type="ECO:0000256" key="3">
    <source>
        <dbReference type="ARBA" id="ARBA00007987"/>
    </source>
</evidence>
<evidence type="ECO:0000256" key="5">
    <source>
        <dbReference type="ARBA" id="ARBA00022490"/>
    </source>
</evidence>
<keyword evidence="9 14" id="KW-0694">RNA-binding</keyword>
<evidence type="ECO:0000313" key="17">
    <source>
        <dbReference type="EMBL" id="PNR45577.1"/>
    </source>
</evidence>
<dbReference type="Gramene" id="Pp3c11_21740V3.1">
    <property type="protein sequence ID" value="Pp3c11_21740V3.1"/>
    <property type="gene ID" value="Pp3c11_21740"/>
</dbReference>
<evidence type="ECO:0000259" key="16">
    <source>
        <dbReference type="PROSITE" id="PS50102"/>
    </source>
</evidence>
<keyword evidence="19" id="KW-1185">Reference proteome</keyword>
<accession>A0A2K1JVM3</accession>
<dbReference type="Proteomes" id="UP000006727">
    <property type="component" value="Chromosome 11"/>
</dbReference>
<dbReference type="InterPro" id="IPR008111">
    <property type="entry name" value="RNA-bd_8"/>
</dbReference>
<evidence type="ECO:0000256" key="1">
    <source>
        <dbReference type="ARBA" id="ARBA00004123"/>
    </source>
</evidence>
<dbReference type="CDD" id="cd12324">
    <property type="entry name" value="RRM_RBM8"/>
    <property type="match status" value="1"/>
</dbReference>
<reference evidence="17 19" key="1">
    <citation type="journal article" date="2008" name="Science">
        <title>The Physcomitrella genome reveals evolutionary insights into the conquest of land by plants.</title>
        <authorList>
            <person name="Rensing S."/>
            <person name="Lang D."/>
            <person name="Zimmer A."/>
            <person name="Terry A."/>
            <person name="Salamov A."/>
            <person name="Shapiro H."/>
            <person name="Nishiyama T."/>
            <person name="Perroud P.-F."/>
            <person name="Lindquist E."/>
            <person name="Kamisugi Y."/>
            <person name="Tanahashi T."/>
            <person name="Sakakibara K."/>
            <person name="Fujita T."/>
            <person name="Oishi K."/>
            <person name="Shin-I T."/>
            <person name="Kuroki Y."/>
            <person name="Toyoda A."/>
            <person name="Suzuki Y."/>
            <person name="Hashimoto A."/>
            <person name="Yamaguchi K."/>
            <person name="Sugano A."/>
            <person name="Kohara Y."/>
            <person name="Fujiyama A."/>
            <person name="Anterola A."/>
            <person name="Aoki S."/>
            <person name="Ashton N."/>
            <person name="Barbazuk W.B."/>
            <person name="Barker E."/>
            <person name="Bennetzen J."/>
            <person name="Bezanilla M."/>
            <person name="Blankenship R."/>
            <person name="Cho S.H."/>
            <person name="Dutcher S."/>
            <person name="Estelle M."/>
            <person name="Fawcett J.A."/>
            <person name="Gundlach H."/>
            <person name="Hanada K."/>
            <person name="Heyl A."/>
            <person name="Hicks K.A."/>
            <person name="Hugh J."/>
            <person name="Lohr M."/>
            <person name="Mayer K."/>
            <person name="Melkozernov A."/>
            <person name="Murata T."/>
            <person name="Nelson D."/>
            <person name="Pils B."/>
            <person name="Prigge M."/>
            <person name="Reiss B."/>
            <person name="Renner T."/>
            <person name="Rombauts S."/>
            <person name="Rushton P."/>
            <person name="Sanderfoot A."/>
            <person name="Schween G."/>
            <person name="Shiu S.-H."/>
            <person name="Stueber K."/>
            <person name="Theodoulou F.L."/>
            <person name="Tu H."/>
            <person name="Van de Peer Y."/>
            <person name="Verrier P.J."/>
            <person name="Waters E."/>
            <person name="Wood A."/>
            <person name="Yang L."/>
            <person name="Cove D."/>
            <person name="Cuming A."/>
            <person name="Hasebe M."/>
            <person name="Lucas S."/>
            <person name="Mishler D.B."/>
            <person name="Reski R."/>
            <person name="Grigoriev I."/>
            <person name="Quatrano R.S."/>
            <person name="Boore J.L."/>
        </authorList>
    </citation>
    <scope>NUCLEOTIDE SEQUENCE [LARGE SCALE GENOMIC DNA]</scope>
    <source>
        <strain evidence="18 19">cv. Gransden 2004</strain>
    </source>
</reference>
<dbReference type="OMA" id="ENIMDAF"/>
<dbReference type="EnsemblPlants" id="Pp3c11_21740V3.2">
    <property type="protein sequence ID" value="Pp3c11_21740V3.2"/>
    <property type="gene ID" value="Pp3c11_21740"/>
</dbReference>
<reference evidence="18" key="3">
    <citation type="submission" date="2020-12" db="UniProtKB">
        <authorList>
            <consortium name="EnsemblPlants"/>
        </authorList>
    </citation>
    <scope>IDENTIFICATION</scope>
</reference>
<dbReference type="GO" id="GO:0005737">
    <property type="term" value="C:cytoplasm"/>
    <property type="evidence" value="ECO:0007669"/>
    <property type="project" value="UniProtKB-SubCell"/>
</dbReference>
<dbReference type="FunFam" id="3.30.70.330:FF:000525">
    <property type="entry name" value="RNA-binding protein 8A"/>
    <property type="match status" value="1"/>
</dbReference>
<dbReference type="PaxDb" id="3218-PP1S31_259V6.1"/>
<dbReference type="STRING" id="3218.A0A2K1JVM3"/>
<dbReference type="GO" id="GO:0006417">
    <property type="term" value="P:regulation of translation"/>
    <property type="evidence" value="ECO:0007669"/>
    <property type="project" value="UniProtKB-KW"/>
</dbReference>
<protein>
    <recommendedName>
        <fullName evidence="13">RNA-binding protein 8A</fullName>
    </recommendedName>
</protein>
<dbReference type="EnsemblPlants" id="Pp3c11_21740V3.1">
    <property type="protein sequence ID" value="Pp3c11_21740V3.1"/>
    <property type="gene ID" value="Pp3c11_21740"/>
</dbReference>
<dbReference type="GeneID" id="112288278"/>
<evidence type="ECO:0000256" key="15">
    <source>
        <dbReference type="SAM" id="MobiDB-lite"/>
    </source>
</evidence>
<sequence>MTTAEVVDAVDFEPEEDDLLDEDVAMEDLETPAAPAPKLRSTISTGGAGGGSRVGGGGSAAAVDGRKTKGRGFRDEADADRSHRYTEKEFESLDGSGGPGPQRSVEGWIILVTGVHEEAQEDDLHESFSEFGEIKNLHLNLDRRTGFVKGYALIEYETKKEAQGAIDNMNGKQLLTQTISVNWAFSSGPLHRRNVRRRSPRGGHRSRSPTRRRF</sequence>
<dbReference type="FunCoup" id="A0A2K1JVM3">
    <property type="interactions" value="4177"/>
</dbReference>
<evidence type="ECO:0000256" key="2">
    <source>
        <dbReference type="ARBA" id="ARBA00004496"/>
    </source>
</evidence>
<dbReference type="KEGG" id="ppp:112288278"/>
<dbReference type="PRINTS" id="PR01738">
    <property type="entry name" value="RNABINDINGM8"/>
</dbReference>
<evidence type="ECO:0000256" key="14">
    <source>
        <dbReference type="PROSITE-ProRule" id="PRU00176"/>
    </source>
</evidence>
<keyword evidence="11" id="KW-0508">mRNA splicing</keyword>
<dbReference type="Gene3D" id="3.30.70.330">
    <property type="match status" value="1"/>
</dbReference>
<evidence type="ECO:0000256" key="4">
    <source>
        <dbReference type="ARBA" id="ARBA00022448"/>
    </source>
</evidence>
<dbReference type="GO" id="GO:0000184">
    <property type="term" value="P:nuclear-transcribed mRNA catabolic process, nonsense-mediated decay"/>
    <property type="evidence" value="ECO:0007669"/>
    <property type="project" value="UniProtKB-KW"/>
</dbReference>
<dbReference type="InterPro" id="IPR035979">
    <property type="entry name" value="RBD_domain_sf"/>
</dbReference>
<dbReference type="InterPro" id="IPR000504">
    <property type="entry name" value="RRM_dom"/>
</dbReference>
<dbReference type="PANTHER" id="PTHR45894">
    <property type="entry name" value="RNA-BINDING PROTEIN 8A"/>
    <property type="match status" value="1"/>
</dbReference>
<keyword evidence="6" id="KW-0507">mRNA processing</keyword>
<evidence type="ECO:0000256" key="12">
    <source>
        <dbReference type="ARBA" id="ARBA00023242"/>
    </source>
</evidence>
<dbReference type="PROSITE" id="PS50102">
    <property type="entry name" value="RRM"/>
    <property type="match status" value="1"/>
</dbReference>
<dbReference type="GO" id="GO:0035145">
    <property type="term" value="C:exon-exon junction complex"/>
    <property type="evidence" value="ECO:0000318"/>
    <property type="project" value="GO_Central"/>
</dbReference>
<evidence type="ECO:0000256" key="9">
    <source>
        <dbReference type="ARBA" id="ARBA00022884"/>
    </source>
</evidence>
<keyword evidence="4" id="KW-0813">Transport</keyword>
<dbReference type="GO" id="GO:0008380">
    <property type="term" value="P:RNA splicing"/>
    <property type="evidence" value="ECO:0000318"/>
    <property type="project" value="GO_Central"/>
</dbReference>
<dbReference type="InterPro" id="IPR012677">
    <property type="entry name" value="Nucleotide-bd_a/b_plait_sf"/>
</dbReference>
<dbReference type="GO" id="GO:0051028">
    <property type="term" value="P:mRNA transport"/>
    <property type="evidence" value="ECO:0007669"/>
    <property type="project" value="UniProtKB-KW"/>
</dbReference>
<feature type="region of interest" description="Disordered" evidence="15">
    <location>
        <begin position="30"/>
        <end position="104"/>
    </location>
</feature>
<evidence type="ECO:0000313" key="19">
    <source>
        <dbReference type="Proteomes" id="UP000006727"/>
    </source>
</evidence>
<dbReference type="EMBL" id="ABEU02000011">
    <property type="protein sequence ID" value="PNR45577.1"/>
    <property type="molecule type" value="Genomic_DNA"/>
</dbReference>
<dbReference type="RefSeq" id="XP_024388080.1">
    <property type="nucleotide sequence ID" value="XM_024532312.2"/>
</dbReference>
<comment type="subcellular location">
    <subcellularLocation>
        <location evidence="2">Cytoplasm</location>
    </subcellularLocation>
    <subcellularLocation>
        <location evidence="1">Nucleus</location>
    </subcellularLocation>
</comment>
<keyword evidence="5" id="KW-0963">Cytoplasm</keyword>
<feature type="compositionally biased region" description="Basic and acidic residues" evidence="15">
    <location>
        <begin position="64"/>
        <end position="91"/>
    </location>
</feature>
<evidence type="ECO:0000256" key="8">
    <source>
        <dbReference type="ARBA" id="ARBA00022845"/>
    </source>
</evidence>
<feature type="region of interest" description="Disordered" evidence="15">
    <location>
        <begin position="191"/>
        <end position="214"/>
    </location>
</feature>
<dbReference type="GO" id="GO:0006397">
    <property type="term" value="P:mRNA processing"/>
    <property type="evidence" value="ECO:0007669"/>
    <property type="project" value="UniProtKB-KW"/>
</dbReference>
<evidence type="ECO:0000256" key="6">
    <source>
        <dbReference type="ARBA" id="ARBA00022664"/>
    </source>
</evidence>
<name>A0A2K1JVM3_PHYPA</name>
<keyword evidence="8" id="KW-0810">Translation regulation</keyword>
<dbReference type="OrthoDB" id="15688at2759"/>
<evidence type="ECO:0000256" key="7">
    <source>
        <dbReference type="ARBA" id="ARBA00022816"/>
    </source>
</evidence>
<gene>
    <name evidence="18" type="primary">LOC112288278</name>
    <name evidence="17" type="ORF">PHYPA_015348</name>
</gene>
<evidence type="ECO:0000256" key="13">
    <source>
        <dbReference type="ARBA" id="ARBA00077711"/>
    </source>
</evidence>
<dbReference type="Gramene" id="Pp3c11_21740V3.2">
    <property type="protein sequence ID" value="Pp3c11_21740V3.2"/>
    <property type="gene ID" value="Pp3c11_21740"/>
</dbReference>
<comment type="similarity">
    <text evidence="3">Belongs to the RBM8A family.</text>
</comment>
<proteinExistence type="inferred from homology"/>
<keyword evidence="7" id="KW-0509">mRNA transport</keyword>
<feature type="compositionally biased region" description="Gly residues" evidence="15">
    <location>
        <begin position="46"/>
        <end position="59"/>
    </location>
</feature>
<dbReference type="InterPro" id="IPR033744">
    <property type="entry name" value="RRM_RBM8"/>
</dbReference>
<organism evidence="17">
    <name type="scientific">Physcomitrium patens</name>
    <name type="common">Spreading-leaved earth moss</name>
    <name type="synonym">Physcomitrella patens</name>
    <dbReference type="NCBI Taxonomy" id="3218"/>
    <lineage>
        <taxon>Eukaryota</taxon>
        <taxon>Viridiplantae</taxon>
        <taxon>Streptophyta</taxon>
        <taxon>Embryophyta</taxon>
        <taxon>Bryophyta</taxon>
        <taxon>Bryophytina</taxon>
        <taxon>Bryopsida</taxon>
        <taxon>Funariidae</taxon>
        <taxon>Funariales</taxon>
        <taxon>Funariaceae</taxon>
        <taxon>Physcomitrium</taxon>
    </lineage>
</organism>